<dbReference type="InterPro" id="IPR044524">
    <property type="entry name" value="Isoase_HisA-like"/>
</dbReference>
<dbReference type="GO" id="GO:0005737">
    <property type="term" value="C:cytoplasm"/>
    <property type="evidence" value="ECO:0007669"/>
    <property type="project" value="UniProtKB-SubCell"/>
</dbReference>
<dbReference type="Gene3D" id="3.20.20.70">
    <property type="entry name" value="Aldolase class I"/>
    <property type="match status" value="1"/>
</dbReference>
<evidence type="ECO:0000256" key="9">
    <source>
        <dbReference type="HAMAP-Rule" id="MF_01014"/>
    </source>
</evidence>
<protein>
    <recommendedName>
        <fullName evidence="9 11">1-(5-phosphoribosyl)-5-[(5-phosphoribosylamino)methylideneamino] imidazole-4-carboxamide isomerase</fullName>
        <ecNumber evidence="9 11">5.3.1.16</ecNumber>
    </recommendedName>
    <alternativeName>
        <fullName evidence="9">Phosphoribosylformimino-5-aminoimidazole carboxamide ribotide isomerase</fullName>
    </alternativeName>
</protein>
<evidence type="ECO:0000256" key="6">
    <source>
        <dbReference type="ARBA" id="ARBA00022605"/>
    </source>
</evidence>
<dbReference type="InterPro" id="IPR023016">
    <property type="entry name" value="HisA/PriA"/>
</dbReference>
<comment type="similarity">
    <text evidence="4 9 10">Belongs to the HisA/HisF family.</text>
</comment>
<dbReference type="InterPro" id="IPR006062">
    <property type="entry name" value="His_biosynth"/>
</dbReference>
<dbReference type="PANTHER" id="PTHR43090:SF2">
    <property type="entry name" value="1-(5-PHOSPHORIBOSYL)-5-[(5-PHOSPHORIBOSYLAMINO)METHYLIDENEAMINO] IMIDAZOLE-4-CARBOXAMIDE ISOMERASE"/>
    <property type="match status" value="1"/>
</dbReference>
<dbReference type="Proteomes" id="UP000288102">
    <property type="component" value="Unassembled WGS sequence"/>
</dbReference>
<dbReference type="HAMAP" id="MF_01014">
    <property type="entry name" value="HisA"/>
    <property type="match status" value="1"/>
</dbReference>
<evidence type="ECO:0000256" key="4">
    <source>
        <dbReference type="ARBA" id="ARBA00009667"/>
    </source>
</evidence>
<dbReference type="NCBIfam" id="TIGR00007">
    <property type="entry name" value="1-(5-phosphoribosyl)-5-[(5-phosphoribosylamino)methylideneamino]imidazole-4-carboxamide isomerase"/>
    <property type="match status" value="1"/>
</dbReference>
<dbReference type="FunFam" id="3.20.20.70:FF:000009">
    <property type="entry name" value="1-(5-phosphoribosyl)-5-[(5-phosphoribosylamino)methylideneamino] imidazole-4-carboxamide isomerase"/>
    <property type="match status" value="1"/>
</dbReference>
<feature type="active site" description="Proton acceptor" evidence="9">
    <location>
        <position position="8"/>
    </location>
</feature>
<dbReference type="PANTHER" id="PTHR43090">
    <property type="entry name" value="1-(5-PHOSPHORIBOSYL)-5-[(5-PHOSPHORIBOSYLAMINO)METHYLIDENEAMINO] IMIDAZOLE-4-CARBOXAMIDE ISOMERASE"/>
    <property type="match status" value="1"/>
</dbReference>
<evidence type="ECO:0000256" key="8">
    <source>
        <dbReference type="ARBA" id="ARBA00023235"/>
    </source>
</evidence>
<evidence type="ECO:0000256" key="1">
    <source>
        <dbReference type="ARBA" id="ARBA00000901"/>
    </source>
</evidence>
<keyword evidence="8 9" id="KW-0413">Isomerase</keyword>
<dbReference type="RefSeq" id="WP_127339971.1">
    <property type="nucleotide sequence ID" value="NZ_QWDM01000014.1"/>
</dbReference>
<evidence type="ECO:0000256" key="5">
    <source>
        <dbReference type="ARBA" id="ARBA00022490"/>
    </source>
</evidence>
<dbReference type="GO" id="GO:0000105">
    <property type="term" value="P:L-histidine biosynthetic process"/>
    <property type="evidence" value="ECO:0007669"/>
    <property type="project" value="UniProtKB-UniRule"/>
</dbReference>
<dbReference type="AlphaFoldDB" id="A0A434A377"/>
<comment type="subcellular location">
    <subcellularLocation>
        <location evidence="2 9 11">Cytoplasm</location>
    </subcellularLocation>
</comment>
<comment type="pathway">
    <text evidence="3 9 11">Amino-acid biosynthesis; L-histidine biosynthesis; L-histidine from 5-phospho-alpha-D-ribose 1-diphosphate: step 4/9.</text>
</comment>
<dbReference type="Pfam" id="PF00977">
    <property type="entry name" value="His_biosynth"/>
    <property type="match status" value="1"/>
</dbReference>
<evidence type="ECO:0000313" key="13">
    <source>
        <dbReference type="Proteomes" id="UP000288102"/>
    </source>
</evidence>
<evidence type="ECO:0000256" key="10">
    <source>
        <dbReference type="RuleBase" id="RU003657"/>
    </source>
</evidence>
<dbReference type="GO" id="GO:0000162">
    <property type="term" value="P:L-tryptophan biosynthetic process"/>
    <property type="evidence" value="ECO:0007669"/>
    <property type="project" value="TreeGrafter"/>
</dbReference>
<evidence type="ECO:0000256" key="7">
    <source>
        <dbReference type="ARBA" id="ARBA00023102"/>
    </source>
</evidence>
<comment type="caution">
    <text evidence="12">The sequence shown here is derived from an EMBL/GenBank/DDBJ whole genome shotgun (WGS) entry which is preliminary data.</text>
</comment>
<dbReference type="OrthoDB" id="9807749at2"/>
<sequence>MRIIPAIDIIDGKCVRLSKGDYNTKIIYNENPLEVAKSFEAHGIEYLHLVDLDGAKSSKIVNYKILEQIATQTSLQIDFGGGLKSDDDLRIAFESGASQITGGSIAVKNRTIFEKWIAEYGSDKIILGADAKEEKVAISGWLEDSDEDLIPFIKEYMNKGIQYVICTDIAKDGMLEGPSFDLYEKILDQATIITDDKTITKKVRLIASGGISTFDELPKLAELGCEGTIIGKAIYEGRISLKQLENFIIR</sequence>
<dbReference type="InterPro" id="IPR006063">
    <property type="entry name" value="HisA_bact_arch"/>
</dbReference>
<dbReference type="GO" id="GO:0003949">
    <property type="term" value="F:1-(5-phosphoribosyl)-5-[(5-phosphoribosylamino)methylideneamino]imidazole-4-carboxamide isomerase activity"/>
    <property type="evidence" value="ECO:0007669"/>
    <property type="project" value="UniProtKB-UniRule"/>
</dbReference>
<dbReference type="EC" id="5.3.1.16" evidence="9 11"/>
<keyword evidence="7 9" id="KW-0368">Histidine biosynthesis</keyword>
<dbReference type="EMBL" id="QWDM01000014">
    <property type="protein sequence ID" value="RUT68777.1"/>
    <property type="molecule type" value="Genomic_DNA"/>
</dbReference>
<feature type="active site" description="Proton donor" evidence="9">
    <location>
        <position position="130"/>
    </location>
</feature>
<name>A0A434A377_9FLAO</name>
<evidence type="ECO:0000256" key="2">
    <source>
        <dbReference type="ARBA" id="ARBA00004496"/>
    </source>
</evidence>
<dbReference type="UniPathway" id="UPA00031">
    <property type="reaction ID" value="UER00009"/>
</dbReference>
<dbReference type="InterPro" id="IPR011060">
    <property type="entry name" value="RibuloseP-bd_barrel"/>
</dbReference>
<proteinExistence type="inferred from homology"/>
<comment type="catalytic activity">
    <reaction evidence="1 9 11">
        <text>1-(5-phospho-beta-D-ribosyl)-5-[(5-phospho-beta-D-ribosylamino)methylideneamino]imidazole-4-carboxamide = 5-[(5-phospho-1-deoxy-D-ribulos-1-ylimino)methylamino]-1-(5-phospho-beta-D-ribosyl)imidazole-4-carboxamide</text>
        <dbReference type="Rhea" id="RHEA:15469"/>
        <dbReference type="ChEBI" id="CHEBI:58435"/>
        <dbReference type="ChEBI" id="CHEBI:58525"/>
        <dbReference type="EC" id="5.3.1.16"/>
    </reaction>
</comment>
<keyword evidence="6 9" id="KW-0028">Amino-acid biosynthesis</keyword>
<gene>
    <name evidence="9 12" type="primary">hisA</name>
    <name evidence="12" type="ORF">D0817_19375</name>
</gene>
<keyword evidence="5 9" id="KW-0963">Cytoplasm</keyword>
<reference evidence="13" key="1">
    <citation type="journal article" date="2019" name="Syst. Appl. Microbiol.">
        <title>Flavobacterium circumlabens sp. nov. and Flavobacterium cupreum sp. nov., two psychrotrophic species isolated from Antarctic environmental samples.</title>
        <authorList>
            <person name="Kralova S."/>
            <person name="Busse H.-J."/>
            <person name="Svec P."/>
            <person name="Maslanova I."/>
            <person name="Stankova E."/>
            <person name="Bartak M."/>
            <person name="Sedlacek I."/>
        </authorList>
    </citation>
    <scope>NUCLEOTIDE SEQUENCE [LARGE SCALE GENOMIC DNA]</scope>
    <source>
        <strain evidence="13">CCM 8825</strain>
    </source>
</reference>
<organism evidence="12 13">
    <name type="scientific">Flavobacterium cupreum</name>
    <dbReference type="NCBI Taxonomy" id="2133766"/>
    <lineage>
        <taxon>Bacteria</taxon>
        <taxon>Pseudomonadati</taxon>
        <taxon>Bacteroidota</taxon>
        <taxon>Flavobacteriia</taxon>
        <taxon>Flavobacteriales</taxon>
        <taxon>Flavobacteriaceae</taxon>
        <taxon>Flavobacterium</taxon>
    </lineage>
</organism>
<dbReference type="InterPro" id="IPR013785">
    <property type="entry name" value="Aldolase_TIM"/>
</dbReference>
<evidence type="ECO:0000256" key="11">
    <source>
        <dbReference type="RuleBase" id="RU003658"/>
    </source>
</evidence>
<evidence type="ECO:0000313" key="12">
    <source>
        <dbReference type="EMBL" id="RUT68777.1"/>
    </source>
</evidence>
<evidence type="ECO:0000256" key="3">
    <source>
        <dbReference type="ARBA" id="ARBA00005133"/>
    </source>
</evidence>
<dbReference type="CDD" id="cd04732">
    <property type="entry name" value="HisA"/>
    <property type="match status" value="1"/>
</dbReference>
<accession>A0A434A377</accession>
<dbReference type="SUPFAM" id="SSF51366">
    <property type="entry name" value="Ribulose-phoshate binding barrel"/>
    <property type="match status" value="1"/>
</dbReference>
<keyword evidence="13" id="KW-1185">Reference proteome</keyword>